<dbReference type="AlphaFoldDB" id="A0A3M7PER4"/>
<keyword evidence="5" id="KW-0812">Transmembrane</keyword>
<dbReference type="SMART" id="SM00320">
    <property type="entry name" value="WD40"/>
    <property type="match status" value="4"/>
</dbReference>
<name>A0A3M7PER4_BRAPC</name>
<dbReference type="PROSITE" id="PS50294">
    <property type="entry name" value="WD_REPEATS_REGION"/>
    <property type="match status" value="2"/>
</dbReference>
<dbReference type="InterPro" id="IPR050505">
    <property type="entry name" value="WDR55/POC1"/>
</dbReference>
<feature type="repeat" description="WD" evidence="4">
    <location>
        <begin position="189"/>
        <end position="221"/>
    </location>
</feature>
<dbReference type="EMBL" id="REGN01011372">
    <property type="protein sequence ID" value="RMZ97509.1"/>
    <property type="molecule type" value="Genomic_DNA"/>
</dbReference>
<feature type="repeat" description="WD" evidence="4">
    <location>
        <begin position="95"/>
        <end position="134"/>
    </location>
</feature>
<evidence type="ECO:0000256" key="2">
    <source>
        <dbReference type="ARBA" id="ARBA00022737"/>
    </source>
</evidence>
<feature type="transmembrane region" description="Helical" evidence="5">
    <location>
        <begin position="59"/>
        <end position="86"/>
    </location>
</feature>
<protein>
    <submittedName>
        <fullName evidence="6">F-box WD repeat-containing 7-like</fullName>
    </submittedName>
</protein>
<sequence length="304" mass="34809">MEITTEWCIRLGNILITRNHMLCADEDLNVCWSDSSVCWPYLSVFEACLMFYNQSDNHWYIMTALTNIPLNSIYYIFFLSIQVWCLKNRKLLSILRGHSDEIECLACYKDILVSGGWDNLITIWDLKHGSKLTDLIGHQEVINCVKIKDFSCLISASGDSTIKVWNYSISTGPNSQDRLMFNQVNFIDLKGHSSDVYSLDFYGDFIASTGADSLVIIWNFSGDLLYKLNGHLGIVRFCYMDDYKLITGGDAKRIVIWDYKSGKLLNTLHRNPNKINFMSLDDTKIITASPDIESNITLICYCQI</sequence>
<dbReference type="SUPFAM" id="SSF50978">
    <property type="entry name" value="WD40 repeat-like"/>
    <property type="match status" value="1"/>
</dbReference>
<dbReference type="Pfam" id="PF00400">
    <property type="entry name" value="WD40"/>
    <property type="match status" value="4"/>
</dbReference>
<dbReference type="OrthoDB" id="19711at2759"/>
<keyword evidence="2" id="KW-0677">Repeat</keyword>
<keyword evidence="7" id="KW-1185">Reference proteome</keyword>
<evidence type="ECO:0000313" key="6">
    <source>
        <dbReference type="EMBL" id="RMZ97509.1"/>
    </source>
</evidence>
<keyword evidence="5" id="KW-1133">Transmembrane helix</keyword>
<evidence type="ECO:0000256" key="4">
    <source>
        <dbReference type="PROSITE-ProRule" id="PRU00221"/>
    </source>
</evidence>
<accession>A0A3M7PER4</accession>
<keyword evidence="1 4" id="KW-0853">WD repeat</keyword>
<dbReference type="PANTHER" id="PTHR44019:SF8">
    <property type="entry name" value="POC1 CENTRIOLAR PROTEIN HOMOLOG"/>
    <property type="match status" value="1"/>
</dbReference>
<organism evidence="6 7">
    <name type="scientific">Brachionus plicatilis</name>
    <name type="common">Marine rotifer</name>
    <name type="synonym">Brachionus muelleri</name>
    <dbReference type="NCBI Taxonomy" id="10195"/>
    <lineage>
        <taxon>Eukaryota</taxon>
        <taxon>Metazoa</taxon>
        <taxon>Spiralia</taxon>
        <taxon>Gnathifera</taxon>
        <taxon>Rotifera</taxon>
        <taxon>Eurotatoria</taxon>
        <taxon>Monogononta</taxon>
        <taxon>Pseudotrocha</taxon>
        <taxon>Ploima</taxon>
        <taxon>Brachionidae</taxon>
        <taxon>Brachionus</taxon>
    </lineage>
</organism>
<dbReference type="PANTHER" id="PTHR44019">
    <property type="entry name" value="WD REPEAT-CONTAINING PROTEIN 55"/>
    <property type="match status" value="1"/>
</dbReference>
<dbReference type="STRING" id="10195.A0A3M7PER4"/>
<evidence type="ECO:0000313" key="7">
    <source>
        <dbReference type="Proteomes" id="UP000276133"/>
    </source>
</evidence>
<dbReference type="InterPro" id="IPR001680">
    <property type="entry name" value="WD40_rpt"/>
</dbReference>
<keyword evidence="5" id="KW-0472">Membrane</keyword>
<feature type="repeat" description="WD" evidence="4">
    <location>
        <begin position="135"/>
        <end position="166"/>
    </location>
</feature>
<proteinExistence type="inferred from homology"/>
<evidence type="ECO:0000256" key="3">
    <source>
        <dbReference type="ARBA" id="ARBA00037984"/>
    </source>
</evidence>
<comment type="similarity">
    <text evidence="3">Belongs to the WD repeat POC1 family.</text>
</comment>
<dbReference type="Gene3D" id="2.130.10.10">
    <property type="entry name" value="YVTN repeat-like/Quinoprotein amine dehydrogenase"/>
    <property type="match status" value="1"/>
</dbReference>
<dbReference type="InterPro" id="IPR019775">
    <property type="entry name" value="WD40_repeat_CS"/>
</dbReference>
<evidence type="ECO:0000256" key="5">
    <source>
        <dbReference type="SAM" id="Phobius"/>
    </source>
</evidence>
<comment type="caution">
    <text evidence="6">The sequence shown here is derived from an EMBL/GenBank/DDBJ whole genome shotgun (WGS) entry which is preliminary data.</text>
</comment>
<dbReference type="InterPro" id="IPR015943">
    <property type="entry name" value="WD40/YVTN_repeat-like_dom_sf"/>
</dbReference>
<dbReference type="PROSITE" id="PS00678">
    <property type="entry name" value="WD_REPEATS_1"/>
    <property type="match status" value="2"/>
</dbReference>
<dbReference type="PRINTS" id="PR00320">
    <property type="entry name" value="GPROTEINBRPT"/>
</dbReference>
<reference evidence="6 7" key="1">
    <citation type="journal article" date="2018" name="Sci. Rep.">
        <title>Genomic signatures of local adaptation to the degree of environmental predictability in rotifers.</title>
        <authorList>
            <person name="Franch-Gras L."/>
            <person name="Hahn C."/>
            <person name="Garcia-Roger E.M."/>
            <person name="Carmona M.J."/>
            <person name="Serra M."/>
            <person name="Gomez A."/>
        </authorList>
    </citation>
    <scope>NUCLEOTIDE SEQUENCE [LARGE SCALE GENOMIC DNA]</scope>
    <source>
        <strain evidence="6">HYR1</strain>
    </source>
</reference>
<dbReference type="InterPro" id="IPR020472">
    <property type="entry name" value="WD40_PAC1"/>
</dbReference>
<dbReference type="PROSITE" id="PS50082">
    <property type="entry name" value="WD_REPEATS_2"/>
    <property type="match status" value="3"/>
</dbReference>
<gene>
    <name evidence="6" type="ORF">BpHYR1_031757</name>
</gene>
<evidence type="ECO:0000256" key="1">
    <source>
        <dbReference type="ARBA" id="ARBA00022574"/>
    </source>
</evidence>
<dbReference type="InterPro" id="IPR036322">
    <property type="entry name" value="WD40_repeat_dom_sf"/>
</dbReference>
<dbReference type="Proteomes" id="UP000276133">
    <property type="component" value="Unassembled WGS sequence"/>
</dbReference>